<sequence>MKSLSKEWGEKMIFDAHSDLPTYVYEEREKGRTRVLESNFEKFFTGISARVMSVWSRPEKKPIILRYALEAYNRLFKDVSESEKLVIVGTVKEMEDAIKDGKVALWLGMEGGEPIESLDILEIFHSIGLRVLTLTWSLRNQIGDGVFERTRGGLTNFGAEVVGKCEELGIIIDLSHINEQGFWDVLDITGFPVIASHSNAKSLCDNPRNLTDEQIKAIAERDGVIGAVAIPAFVDKDNPTLEKYVKHIEYMVDLVGYKHVGIGFDFVYYLPGWSGKSVEGLEDESKIPDLIKALEENFSEKEVKGITFENFKRVFERVVG</sequence>
<dbReference type="Gene3D" id="3.20.20.140">
    <property type="entry name" value="Metal-dependent hydrolases"/>
    <property type="match status" value="1"/>
</dbReference>
<dbReference type="PANTHER" id="PTHR10443:SF12">
    <property type="entry name" value="DIPEPTIDASE"/>
    <property type="match status" value="1"/>
</dbReference>
<organism evidence="1 2">
    <name type="scientific">Pyrococcus horikoshii (strain ATCC 700860 / DSM 12428 / JCM 9974 / NBRC 100139 / OT-3)</name>
    <dbReference type="NCBI Taxonomy" id="70601"/>
    <lineage>
        <taxon>Archaea</taxon>
        <taxon>Methanobacteriati</taxon>
        <taxon>Methanobacteriota</taxon>
        <taxon>Thermococci</taxon>
        <taxon>Thermococcales</taxon>
        <taxon>Thermococcaceae</taxon>
        <taxon>Pyrococcus</taxon>
    </lineage>
</organism>
<dbReference type="EMBL" id="BA000001">
    <property type="protein sequence ID" value="BAA30123.1"/>
    <property type="molecule type" value="Genomic_DNA"/>
</dbReference>
<dbReference type="PANTHER" id="PTHR10443">
    <property type="entry name" value="MICROSOMAL DIPEPTIDASE"/>
    <property type="match status" value="1"/>
</dbReference>
<gene>
    <name evidence="1" type="ordered locus">PH1026</name>
</gene>
<dbReference type="Pfam" id="PF01244">
    <property type="entry name" value="Peptidase_M19"/>
    <property type="match status" value="1"/>
</dbReference>
<dbReference type="STRING" id="70601.gene:9377983"/>
<dbReference type="Proteomes" id="UP000000752">
    <property type="component" value="Chromosome"/>
</dbReference>
<dbReference type="EnsemblBacteria" id="BAA30123">
    <property type="protein sequence ID" value="BAA30123"/>
    <property type="gene ID" value="BAA30123"/>
</dbReference>
<name>O58770_PYRHO</name>
<accession>O58770</accession>
<reference evidence="1 2" key="1">
    <citation type="journal article" date="1998" name="DNA Res.">
        <title>Complete sequence and gene organization of the genome of a hyper-thermophilic archaebacterium, Pyrococcus horikoshii OT3.</title>
        <authorList>
            <person name="Kawarabayasi Y."/>
            <person name="Sawada M."/>
            <person name="Horikawa H."/>
            <person name="Haikawa Y."/>
            <person name="Hino Y."/>
            <person name="Yamamoto S."/>
            <person name="Sekine M."/>
            <person name="Baba S."/>
            <person name="Kosugi H."/>
            <person name="Hosoyama A."/>
            <person name="Nagai Y."/>
            <person name="Sakai M."/>
            <person name="Ogura K."/>
            <person name="Otuka R."/>
            <person name="Nakazawa H."/>
            <person name="Takamiya M."/>
            <person name="Ohfuku Y."/>
            <person name="Funahashi T."/>
            <person name="Tanaka T."/>
            <person name="Kudoh Y."/>
            <person name="Yamazaki J."/>
            <person name="Kushida N."/>
            <person name="Oguchi A."/>
            <person name="Aoki K."/>
            <person name="Nakamura Y."/>
            <person name="Robb T.F."/>
            <person name="Horikoshi K."/>
            <person name="Masuchi Y."/>
            <person name="Shizuya H."/>
            <person name="Kikuchi H."/>
        </authorList>
    </citation>
    <scope>NUCLEOTIDE SEQUENCE [LARGE SCALE GENOMIC DNA]</scope>
    <source>
        <strain evidence="2">ATCC 700860 / DSM 12428 / JCM 9974 / NBRC 100139 / OT-3</strain>
    </source>
</reference>
<dbReference type="SUPFAM" id="SSF51556">
    <property type="entry name" value="Metallo-dependent hydrolases"/>
    <property type="match status" value="1"/>
</dbReference>
<protein>
    <submittedName>
        <fullName evidence="1">320aa long hypothetical membrane dipeptidase</fullName>
    </submittedName>
</protein>
<keyword evidence="2" id="KW-1185">Reference proteome</keyword>
<dbReference type="PIR" id="E71095">
    <property type="entry name" value="E71095"/>
</dbReference>
<dbReference type="KEGG" id="pho:PH1026"/>
<dbReference type="eggNOG" id="arCOG04083">
    <property type="taxonomic scope" value="Archaea"/>
</dbReference>
<dbReference type="InterPro" id="IPR032466">
    <property type="entry name" value="Metal_Hydrolase"/>
</dbReference>
<proteinExistence type="predicted"/>
<evidence type="ECO:0000313" key="1">
    <source>
        <dbReference type="EMBL" id="BAA30123.1"/>
    </source>
</evidence>
<dbReference type="MEROPS" id="M19.007"/>
<dbReference type="GO" id="GO:0070573">
    <property type="term" value="F:metallodipeptidase activity"/>
    <property type="evidence" value="ECO:0007669"/>
    <property type="project" value="InterPro"/>
</dbReference>
<dbReference type="GO" id="GO:0006508">
    <property type="term" value="P:proteolysis"/>
    <property type="evidence" value="ECO:0007669"/>
    <property type="project" value="InterPro"/>
</dbReference>
<dbReference type="PROSITE" id="PS51365">
    <property type="entry name" value="RENAL_DIPEPTIDASE_2"/>
    <property type="match status" value="1"/>
</dbReference>
<dbReference type="InterPro" id="IPR008257">
    <property type="entry name" value="Pept_M19"/>
</dbReference>
<dbReference type="CDD" id="cd01301">
    <property type="entry name" value="rDP_like"/>
    <property type="match status" value="1"/>
</dbReference>
<evidence type="ECO:0000313" key="2">
    <source>
        <dbReference type="Proteomes" id="UP000000752"/>
    </source>
</evidence>
<dbReference type="AlphaFoldDB" id="O58770"/>